<reference evidence="1 2" key="1">
    <citation type="journal article" date="2019" name="Sci. Rep.">
        <title>Orb-weaving spider Araneus ventricosus genome elucidates the spidroin gene catalogue.</title>
        <authorList>
            <person name="Kono N."/>
            <person name="Nakamura H."/>
            <person name="Ohtoshi R."/>
            <person name="Moran D.A.P."/>
            <person name="Shinohara A."/>
            <person name="Yoshida Y."/>
            <person name="Fujiwara M."/>
            <person name="Mori M."/>
            <person name="Tomita M."/>
            <person name="Arakawa K."/>
        </authorList>
    </citation>
    <scope>NUCLEOTIDE SEQUENCE [LARGE SCALE GENOMIC DNA]</scope>
</reference>
<evidence type="ECO:0000313" key="1">
    <source>
        <dbReference type="EMBL" id="GBN78810.1"/>
    </source>
</evidence>
<proteinExistence type="predicted"/>
<dbReference type="AlphaFoldDB" id="A0A4Y2RV10"/>
<keyword evidence="2" id="KW-1185">Reference proteome</keyword>
<comment type="caution">
    <text evidence="1">The sequence shown here is derived from an EMBL/GenBank/DDBJ whole genome shotgun (WGS) entry which is preliminary data.</text>
</comment>
<dbReference type="EMBL" id="BGPR01018310">
    <property type="protein sequence ID" value="GBN78810.1"/>
    <property type="molecule type" value="Genomic_DNA"/>
</dbReference>
<gene>
    <name evidence="1" type="ORF">AVEN_168228_1</name>
</gene>
<organism evidence="1 2">
    <name type="scientific">Araneus ventricosus</name>
    <name type="common">Orbweaver spider</name>
    <name type="synonym">Epeira ventricosa</name>
    <dbReference type="NCBI Taxonomy" id="182803"/>
    <lineage>
        <taxon>Eukaryota</taxon>
        <taxon>Metazoa</taxon>
        <taxon>Ecdysozoa</taxon>
        <taxon>Arthropoda</taxon>
        <taxon>Chelicerata</taxon>
        <taxon>Arachnida</taxon>
        <taxon>Araneae</taxon>
        <taxon>Araneomorphae</taxon>
        <taxon>Entelegynae</taxon>
        <taxon>Araneoidea</taxon>
        <taxon>Araneidae</taxon>
        <taxon>Araneus</taxon>
    </lineage>
</organism>
<accession>A0A4Y2RV10</accession>
<name>A0A4Y2RV10_ARAVE</name>
<sequence length="123" mass="14018">MEQLLVQSCKCVMKSSFNLSDRISNAGYLSERCEVELPYNPTYCTQEGVSDSAMLCDYNLSLYYLSLPNACRYGIDSSCINGITDDAFDTLVWDSHSKLPFNIYVRRLIIEGKFNVHRSKCMV</sequence>
<evidence type="ECO:0000313" key="2">
    <source>
        <dbReference type="Proteomes" id="UP000499080"/>
    </source>
</evidence>
<dbReference type="Proteomes" id="UP000499080">
    <property type="component" value="Unassembled WGS sequence"/>
</dbReference>
<protein>
    <submittedName>
        <fullName evidence="1">Uncharacterized protein</fullName>
    </submittedName>
</protein>